<dbReference type="EMBL" id="CP001825">
    <property type="protein sequence ID" value="ACZ42019.1"/>
    <property type="molecule type" value="Genomic_DNA"/>
</dbReference>
<gene>
    <name evidence="7" type="ordered locus">Tter_1103</name>
</gene>
<dbReference type="PROSITE" id="PS50928">
    <property type="entry name" value="ABC_TM1"/>
    <property type="match status" value="1"/>
</dbReference>
<evidence type="ECO:0000256" key="4">
    <source>
        <dbReference type="ARBA" id="ARBA00023136"/>
    </source>
</evidence>
<feature type="transmembrane region" description="Helical" evidence="5">
    <location>
        <begin position="141"/>
        <end position="162"/>
    </location>
</feature>
<evidence type="ECO:0000256" key="2">
    <source>
        <dbReference type="ARBA" id="ARBA00022692"/>
    </source>
</evidence>
<organism evidence="7 8">
    <name type="scientific">Thermobaculum terrenum (strain ATCC BAA-798 / CCMEE 7001 / YNP1)</name>
    <dbReference type="NCBI Taxonomy" id="525904"/>
    <lineage>
        <taxon>Bacteria</taxon>
        <taxon>Bacillati</taxon>
        <taxon>Chloroflexota</taxon>
        <taxon>Chloroflexia</taxon>
        <taxon>Candidatus Thermobaculales</taxon>
        <taxon>Candidatus Thermobaculaceae</taxon>
        <taxon>Thermobaculum</taxon>
    </lineage>
</organism>
<protein>
    <submittedName>
        <fullName evidence="7">Binding-protein-dependent transport systems inner membrane component</fullName>
    </submittedName>
</protein>
<evidence type="ECO:0000313" key="8">
    <source>
        <dbReference type="Proteomes" id="UP000000323"/>
    </source>
</evidence>
<feature type="transmembrane region" description="Helical" evidence="5">
    <location>
        <begin position="229"/>
        <end position="249"/>
    </location>
</feature>
<dbReference type="Pfam" id="PF00528">
    <property type="entry name" value="BPD_transp_1"/>
    <property type="match status" value="1"/>
</dbReference>
<keyword evidence="3 5" id="KW-1133">Transmembrane helix</keyword>
<evidence type="ECO:0000256" key="5">
    <source>
        <dbReference type="RuleBase" id="RU363032"/>
    </source>
</evidence>
<dbReference type="HOGENOM" id="CLU_016047_0_1_0"/>
<dbReference type="CDD" id="cd06261">
    <property type="entry name" value="TM_PBP2"/>
    <property type="match status" value="1"/>
</dbReference>
<dbReference type="InterPro" id="IPR000515">
    <property type="entry name" value="MetI-like"/>
</dbReference>
<dbReference type="AlphaFoldDB" id="D1CB54"/>
<evidence type="ECO:0000256" key="1">
    <source>
        <dbReference type="ARBA" id="ARBA00004141"/>
    </source>
</evidence>
<dbReference type="PANTHER" id="PTHR43496">
    <property type="entry name" value="PROTEIN LPLB"/>
    <property type="match status" value="1"/>
</dbReference>
<keyword evidence="5" id="KW-0813">Transport</keyword>
<comment type="subcellular location">
    <subcellularLocation>
        <location evidence="5">Cell membrane</location>
        <topology evidence="5">Multi-pass membrane protein</topology>
    </subcellularLocation>
    <subcellularLocation>
        <location evidence="1">Membrane</location>
        <topology evidence="1">Multi-pass membrane protein</topology>
    </subcellularLocation>
</comment>
<dbReference type="Proteomes" id="UP000000323">
    <property type="component" value="Chromosome 1"/>
</dbReference>
<feature type="transmembrane region" description="Helical" evidence="5">
    <location>
        <begin position="99"/>
        <end position="120"/>
    </location>
</feature>
<evidence type="ECO:0000259" key="6">
    <source>
        <dbReference type="PROSITE" id="PS50928"/>
    </source>
</evidence>
<keyword evidence="4 5" id="KW-0472">Membrane</keyword>
<dbReference type="STRING" id="525904.Tter_1103"/>
<dbReference type="PANTHER" id="PTHR43496:SF1">
    <property type="entry name" value="POLYGALACTURONAN_RHAMNOGALACTURONAN TRANSPORT SYSTEM PERMEASE PROTEIN YTEP"/>
    <property type="match status" value="1"/>
</dbReference>
<sequence>MQAKVQTQTKPILRGAVRASLKALTTELRKNYMLYIMVLPGILYFLIFRYGPMYGAIIAFKDYHIQEGILGSPWANPWYKHFKTIFESTYFFNILTNTILISIYKLVFGLPAAIIMALLLNEARITWFKRTIQTVTYLPHFLSWVVVYGIAQAVLSPSGGLVNKALVALGMNPVDFIASPQWFRTVIVASDIWKDIGWGAIIFLAALTGISPHLYEAAAVDGASRLQRIWYVTIPGIMPVVVLVALLNIGNLLNAGFEQIFIFYSPSVYSVGDIIDTWVYRQGIVGFQYSVAAAVGLFKGVVGFILIFGTNWLSKKYTGSGIW</sequence>
<dbReference type="InterPro" id="IPR035906">
    <property type="entry name" value="MetI-like_sf"/>
</dbReference>
<dbReference type="eggNOG" id="COG4209">
    <property type="taxonomic scope" value="Bacteria"/>
</dbReference>
<feature type="transmembrane region" description="Helical" evidence="5">
    <location>
        <begin position="196"/>
        <end position="217"/>
    </location>
</feature>
<proteinExistence type="inferred from homology"/>
<reference evidence="8" key="1">
    <citation type="journal article" date="2010" name="Stand. Genomic Sci.">
        <title>Complete genome sequence of 'Thermobaculum terrenum' type strain (YNP1).</title>
        <authorList>
            <person name="Kiss H."/>
            <person name="Cleland D."/>
            <person name="Lapidus A."/>
            <person name="Lucas S."/>
            <person name="Glavina Del Rio T."/>
            <person name="Nolan M."/>
            <person name="Tice H."/>
            <person name="Han C."/>
            <person name="Goodwin L."/>
            <person name="Pitluck S."/>
            <person name="Liolios K."/>
            <person name="Ivanova N."/>
            <person name="Mavromatis K."/>
            <person name="Ovchinnikova G."/>
            <person name="Pati A."/>
            <person name="Chen A."/>
            <person name="Palaniappan K."/>
            <person name="Land M."/>
            <person name="Hauser L."/>
            <person name="Chang Y."/>
            <person name="Jeffries C."/>
            <person name="Lu M."/>
            <person name="Brettin T."/>
            <person name="Detter J."/>
            <person name="Goker M."/>
            <person name="Tindall B."/>
            <person name="Beck B."/>
            <person name="McDermott T."/>
            <person name="Woyke T."/>
            <person name="Bristow J."/>
            <person name="Eisen J."/>
            <person name="Markowitz V."/>
            <person name="Hugenholtz P."/>
            <person name="Kyrpides N."/>
            <person name="Klenk H."/>
            <person name="Cheng J."/>
        </authorList>
    </citation>
    <scope>NUCLEOTIDE SEQUENCE [LARGE SCALE GENOMIC DNA]</scope>
    <source>
        <strain evidence="8">ATCC BAA-798 / YNP1</strain>
    </source>
</reference>
<keyword evidence="2 5" id="KW-0812">Transmembrane</keyword>
<accession>D1CB54</accession>
<dbReference type="KEGG" id="ttr:Tter_1103"/>
<comment type="similarity">
    <text evidence="5">Belongs to the binding-protein-dependent transport system permease family.</text>
</comment>
<feature type="domain" description="ABC transmembrane type-1" evidence="6">
    <location>
        <begin position="95"/>
        <end position="310"/>
    </location>
</feature>
<evidence type="ECO:0000256" key="3">
    <source>
        <dbReference type="ARBA" id="ARBA00022989"/>
    </source>
</evidence>
<feature type="transmembrane region" description="Helical" evidence="5">
    <location>
        <begin position="32"/>
        <end position="51"/>
    </location>
</feature>
<feature type="transmembrane region" description="Helical" evidence="5">
    <location>
        <begin position="291"/>
        <end position="313"/>
    </location>
</feature>
<dbReference type="SUPFAM" id="SSF161098">
    <property type="entry name" value="MetI-like"/>
    <property type="match status" value="1"/>
</dbReference>
<dbReference type="GO" id="GO:0005886">
    <property type="term" value="C:plasma membrane"/>
    <property type="evidence" value="ECO:0007669"/>
    <property type="project" value="UniProtKB-SubCell"/>
</dbReference>
<keyword evidence="8" id="KW-1185">Reference proteome</keyword>
<dbReference type="GO" id="GO:0055085">
    <property type="term" value="P:transmembrane transport"/>
    <property type="evidence" value="ECO:0007669"/>
    <property type="project" value="InterPro"/>
</dbReference>
<name>D1CB54_THET1</name>
<evidence type="ECO:0000313" key="7">
    <source>
        <dbReference type="EMBL" id="ACZ42019.1"/>
    </source>
</evidence>
<dbReference type="Gene3D" id="1.10.3720.10">
    <property type="entry name" value="MetI-like"/>
    <property type="match status" value="1"/>
</dbReference>